<dbReference type="Gene3D" id="2.90.10.10">
    <property type="entry name" value="Bulb-type lectin domain"/>
    <property type="match status" value="1"/>
</dbReference>
<keyword evidence="1 3" id="KW-0732">Signal</keyword>
<dbReference type="SMART" id="SM00108">
    <property type="entry name" value="B_lectin"/>
    <property type="match status" value="1"/>
</dbReference>
<feature type="chain" id="PRO_5044887489" evidence="3">
    <location>
        <begin position="27"/>
        <end position="107"/>
    </location>
</feature>
<protein>
    <submittedName>
        <fullName evidence="5">G-type lectin S-receptor-like serine/threonine-protein kinase</fullName>
    </submittedName>
</protein>
<feature type="domain" description="Bulb-type lectin" evidence="4">
    <location>
        <begin position="27"/>
        <end position="107"/>
    </location>
</feature>
<dbReference type="InterPro" id="IPR036426">
    <property type="entry name" value="Bulb-type_lectin_dom_sf"/>
</dbReference>
<dbReference type="PANTHER" id="PTHR32444:SF183">
    <property type="entry name" value="APPLE DOMAIN-CONTAINING PROTEIN"/>
    <property type="match status" value="1"/>
</dbReference>
<evidence type="ECO:0000256" key="3">
    <source>
        <dbReference type="SAM" id="SignalP"/>
    </source>
</evidence>
<accession>A0ABD1U2V9</accession>
<feature type="signal peptide" evidence="3">
    <location>
        <begin position="1"/>
        <end position="26"/>
    </location>
</feature>
<reference evidence="6" key="1">
    <citation type="submission" date="2024-07" db="EMBL/GenBank/DDBJ databases">
        <title>Two chromosome-level genome assemblies of Korean endemic species Abeliophyllum distichum and Forsythia ovata (Oleaceae).</title>
        <authorList>
            <person name="Jang H."/>
        </authorList>
    </citation>
    <scope>NUCLEOTIDE SEQUENCE [LARGE SCALE GENOMIC DNA]</scope>
</reference>
<proteinExistence type="predicted"/>
<organism evidence="5 6">
    <name type="scientific">Abeliophyllum distichum</name>
    <dbReference type="NCBI Taxonomy" id="126358"/>
    <lineage>
        <taxon>Eukaryota</taxon>
        <taxon>Viridiplantae</taxon>
        <taxon>Streptophyta</taxon>
        <taxon>Embryophyta</taxon>
        <taxon>Tracheophyta</taxon>
        <taxon>Spermatophyta</taxon>
        <taxon>Magnoliopsida</taxon>
        <taxon>eudicotyledons</taxon>
        <taxon>Gunneridae</taxon>
        <taxon>Pentapetalae</taxon>
        <taxon>asterids</taxon>
        <taxon>lamiids</taxon>
        <taxon>Lamiales</taxon>
        <taxon>Oleaceae</taxon>
        <taxon>Forsythieae</taxon>
        <taxon>Abeliophyllum</taxon>
    </lineage>
</organism>
<keyword evidence="6" id="KW-1185">Reference proteome</keyword>
<evidence type="ECO:0000256" key="2">
    <source>
        <dbReference type="ARBA" id="ARBA00023180"/>
    </source>
</evidence>
<evidence type="ECO:0000313" key="5">
    <source>
        <dbReference type="EMBL" id="KAL2519341.1"/>
    </source>
</evidence>
<keyword evidence="2" id="KW-0325">Glycoprotein</keyword>
<dbReference type="InterPro" id="IPR001480">
    <property type="entry name" value="Bulb-type_lectin_dom"/>
</dbReference>
<name>A0ABD1U2V9_9LAMI</name>
<dbReference type="AlphaFoldDB" id="A0ABD1U2V9"/>
<dbReference type="SUPFAM" id="SSF51110">
    <property type="entry name" value="alpha-D-mannose-specific plant lectins"/>
    <property type="match status" value="1"/>
</dbReference>
<comment type="caution">
    <text evidence="5">The sequence shown here is derived from an EMBL/GenBank/DDBJ whole genome shotgun (WGS) entry which is preliminary data.</text>
</comment>
<evidence type="ECO:0000313" key="6">
    <source>
        <dbReference type="Proteomes" id="UP001604336"/>
    </source>
</evidence>
<dbReference type="Proteomes" id="UP001604336">
    <property type="component" value="Unassembled WGS sequence"/>
</dbReference>
<dbReference type="PANTHER" id="PTHR32444">
    <property type="entry name" value="BULB-TYPE LECTIN DOMAIN-CONTAINING PROTEIN"/>
    <property type="match status" value="1"/>
</dbReference>
<gene>
    <name evidence="5" type="ORF">Adt_15588</name>
</gene>
<dbReference type="PROSITE" id="PS50927">
    <property type="entry name" value="BULB_LECTIN"/>
    <property type="match status" value="1"/>
</dbReference>
<evidence type="ECO:0000259" key="4">
    <source>
        <dbReference type="PROSITE" id="PS50927"/>
    </source>
</evidence>
<evidence type="ECO:0000256" key="1">
    <source>
        <dbReference type="ARBA" id="ARBA00022729"/>
    </source>
</evidence>
<dbReference type="EMBL" id="JBFOLK010000004">
    <property type="protein sequence ID" value="KAL2519341.1"/>
    <property type="molecule type" value="Genomic_DNA"/>
</dbReference>
<sequence>MKISNKDFSLLFVLIFVMSIKKISNAIDTLSTTQILRDGETMVSSDGSFELGFFSPENSNNRYVGMWYKKIPVTTVVWVANREVPLTNKSGVVEIDNQSNYYNLTIM</sequence>